<dbReference type="OrthoDB" id="6249205at2759"/>
<proteinExistence type="predicted"/>
<dbReference type="GO" id="GO:0030431">
    <property type="term" value="P:sleep"/>
    <property type="evidence" value="ECO:0007669"/>
    <property type="project" value="InterPro"/>
</dbReference>
<evidence type="ECO:0000313" key="4">
    <source>
        <dbReference type="EMBL" id="KAF6020236.1"/>
    </source>
</evidence>
<dbReference type="InterPro" id="IPR050975">
    <property type="entry name" value="Sleep_regulator"/>
</dbReference>
<feature type="chain" id="PRO_5029798865" evidence="3">
    <location>
        <begin position="24"/>
        <end position="156"/>
    </location>
</feature>
<evidence type="ECO:0000256" key="3">
    <source>
        <dbReference type="SAM" id="SignalP"/>
    </source>
</evidence>
<dbReference type="PANTHER" id="PTHR33562">
    <property type="entry name" value="ATILLA, ISOFORM B-RELATED-RELATED"/>
    <property type="match status" value="1"/>
</dbReference>
<evidence type="ECO:0000256" key="1">
    <source>
        <dbReference type="ARBA" id="ARBA00022729"/>
    </source>
</evidence>
<name>A0A7J7J3L3_BUGNE</name>
<keyword evidence="5" id="KW-1185">Reference proteome</keyword>
<dbReference type="GO" id="GO:0032222">
    <property type="term" value="P:regulation of synaptic transmission, cholinergic"/>
    <property type="evidence" value="ECO:0007669"/>
    <property type="project" value="InterPro"/>
</dbReference>
<keyword evidence="1 3" id="KW-0732">Signal</keyword>
<feature type="signal peptide" evidence="3">
    <location>
        <begin position="1"/>
        <end position="23"/>
    </location>
</feature>
<evidence type="ECO:0000313" key="5">
    <source>
        <dbReference type="Proteomes" id="UP000593567"/>
    </source>
</evidence>
<dbReference type="InterPro" id="IPR031424">
    <property type="entry name" value="QVR-like"/>
</dbReference>
<dbReference type="EMBL" id="VXIV02003185">
    <property type="protein sequence ID" value="KAF6020236.1"/>
    <property type="molecule type" value="Genomic_DNA"/>
</dbReference>
<organism evidence="4 5">
    <name type="scientific">Bugula neritina</name>
    <name type="common">Brown bryozoan</name>
    <name type="synonym">Sertularia neritina</name>
    <dbReference type="NCBI Taxonomy" id="10212"/>
    <lineage>
        <taxon>Eukaryota</taxon>
        <taxon>Metazoa</taxon>
        <taxon>Spiralia</taxon>
        <taxon>Lophotrochozoa</taxon>
        <taxon>Bryozoa</taxon>
        <taxon>Gymnolaemata</taxon>
        <taxon>Cheilostomatida</taxon>
        <taxon>Flustrina</taxon>
        <taxon>Buguloidea</taxon>
        <taxon>Bugulidae</taxon>
        <taxon>Bugula</taxon>
    </lineage>
</organism>
<keyword evidence="2" id="KW-0325">Glycoprotein</keyword>
<protein>
    <submittedName>
        <fullName evidence="4">Let-767</fullName>
    </submittedName>
</protein>
<sequence>MWKANILPVIVVLSAIFIKQGSSLKCFQCHSSQPGCGVYKVDYVLQGWKECPGTETDPPMCVKIMNKVGSQETVTRGCLSTLLKETQIREDMPSVRRHGYCIPAKSDSTYGQSYLVTETKKHYCFCDDLWLCNTAPMNRLSILSLIAGYFILKLLC</sequence>
<evidence type="ECO:0000256" key="2">
    <source>
        <dbReference type="ARBA" id="ARBA00023180"/>
    </source>
</evidence>
<reference evidence="4" key="1">
    <citation type="submission" date="2020-06" db="EMBL/GenBank/DDBJ databases">
        <title>Draft genome of Bugula neritina, a colonial animal packing powerful symbionts and potential medicines.</title>
        <authorList>
            <person name="Rayko M."/>
        </authorList>
    </citation>
    <scope>NUCLEOTIDE SEQUENCE [LARGE SCALE GENOMIC DNA]</scope>
    <source>
        <strain evidence="4">Kwan_BN1</strain>
    </source>
</reference>
<dbReference type="AlphaFoldDB" id="A0A7J7J3L3"/>
<accession>A0A7J7J3L3</accession>
<gene>
    <name evidence="4" type="ORF">EB796_021477</name>
</gene>
<dbReference type="Proteomes" id="UP000593567">
    <property type="component" value="Unassembled WGS sequence"/>
</dbReference>
<comment type="caution">
    <text evidence="4">The sequence shown here is derived from an EMBL/GenBank/DDBJ whole genome shotgun (WGS) entry which is preliminary data.</text>
</comment>
<dbReference type="Pfam" id="PF17064">
    <property type="entry name" value="QVR"/>
    <property type="match status" value="1"/>
</dbReference>